<feature type="region of interest" description="Disordered" evidence="1">
    <location>
        <begin position="1"/>
        <end position="66"/>
    </location>
</feature>
<dbReference type="AlphaFoldDB" id="A0AAV2Q8T7"/>
<dbReference type="Proteomes" id="UP001497623">
    <property type="component" value="Unassembled WGS sequence"/>
</dbReference>
<feature type="non-terminal residue" evidence="2">
    <location>
        <position position="1"/>
    </location>
</feature>
<organism evidence="2 3">
    <name type="scientific">Meganyctiphanes norvegica</name>
    <name type="common">Northern krill</name>
    <name type="synonym">Thysanopoda norvegica</name>
    <dbReference type="NCBI Taxonomy" id="48144"/>
    <lineage>
        <taxon>Eukaryota</taxon>
        <taxon>Metazoa</taxon>
        <taxon>Ecdysozoa</taxon>
        <taxon>Arthropoda</taxon>
        <taxon>Crustacea</taxon>
        <taxon>Multicrustacea</taxon>
        <taxon>Malacostraca</taxon>
        <taxon>Eumalacostraca</taxon>
        <taxon>Eucarida</taxon>
        <taxon>Euphausiacea</taxon>
        <taxon>Euphausiidae</taxon>
        <taxon>Meganyctiphanes</taxon>
    </lineage>
</organism>
<sequence>NSTTALTKGGTAGSQSPAGRGAGGATTAGTRTSPRPGDPEQGDDDNTGASRPLVPLNKNLGNVKAQDGAHPSMAFFQNRSLSLVDMYIDTSEPTENVGQIQFSMEYNFNEMTLILRIMQ</sequence>
<evidence type="ECO:0000313" key="2">
    <source>
        <dbReference type="EMBL" id="CAL4075893.1"/>
    </source>
</evidence>
<gene>
    <name evidence="2" type="ORF">MNOR_LOCUS9995</name>
</gene>
<keyword evidence="3" id="KW-1185">Reference proteome</keyword>
<name>A0AAV2Q8T7_MEGNR</name>
<evidence type="ECO:0000313" key="3">
    <source>
        <dbReference type="Proteomes" id="UP001497623"/>
    </source>
</evidence>
<accession>A0AAV2Q8T7</accession>
<protein>
    <submittedName>
        <fullName evidence="2">Uncharacterized protein</fullName>
    </submittedName>
</protein>
<comment type="caution">
    <text evidence="2">The sequence shown here is derived from an EMBL/GenBank/DDBJ whole genome shotgun (WGS) entry which is preliminary data.</text>
</comment>
<proteinExistence type="predicted"/>
<reference evidence="2 3" key="1">
    <citation type="submission" date="2024-05" db="EMBL/GenBank/DDBJ databases">
        <authorList>
            <person name="Wallberg A."/>
        </authorList>
    </citation>
    <scope>NUCLEOTIDE SEQUENCE [LARGE SCALE GENOMIC DNA]</scope>
</reference>
<evidence type="ECO:0000256" key="1">
    <source>
        <dbReference type="SAM" id="MobiDB-lite"/>
    </source>
</evidence>
<feature type="non-terminal residue" evidence="2">
    <location>
        <position position="119"/>
    </location>
</feature>
<dbReference type="EMBL" id="CAXKWB010004954">
    <property type="protein sequence ID" value="CAL4075893.1"/>
    <property type="molecule type" value="Genomic_DNA"/>
</dbReference>